<dbReference type="Proteomes" id="UP001153954">
    <property type="component" value="Unassembled WGS sequence"/>
</dbReference>
<dbReference type="SUPFAM" id="SSF46966">
    <property type="entry name" value="Spectrin repeat"/>
    <property type="match status" value="2"/>
</dbReference>
<reference evidence="3" key="1">
    <citation type="submission" date="2022-03" db="EMBL/GenBank/DDBJ databases">
        <authorList>
            <person name="Tunstrom K."/>
        </authorList>
    </citation>
    <scope>NUCLEOTIDE SEQUENCE</scope>
</reference>
<feature type="region of interest" description="Disordered" evidence="2">
    <location>
        <begin position="490"/>
        <end position="510"/>
    </location>
</feature>
<feature type="coiled-coil region" evidence="1">
    <location>
        <begin position="99"/>
        <end position="206"/>
    </location>
</feature>
<evidence type="ECO:0000313" key="4">
    <source>
        <dbReference type="Proteomes" id="UP001153954"/>
    </source>
</evidence>
<feature type="coiled-coil region" evidence="1">
    <location>
        <begin position="968"/>
        <end position="995"/>
    </location>
</feature>
<feature type="region of interest" description="Disordered" evidence="2">
    <location>
        <begin position="1324"/>
        <end position="1350"/>
    </location>
</feature>
<proteinExistence type="predicted"/>
<feature type="region of interest" description="Disordered" evidence="2">
    <location>
        <begin position="246"/>
        <end position="336"/>
    </location>
</feature>
<accession>A0AAU9U8Z7</accession>
<organism evidence="3 4">
    <name type="scientific">Euphydryas editha</name>
    <name type="common">Edith's checkerspot</name>
    <dbReference type="NCBI Taxonomy" id="104508"/>
    <lineage>
        <taxon>Eukaryota</taxon>
        <taxon>Metazoa</taxon>
        <taxon>Ecdysozoa</taxon>
        <taxon>Arthropoda</taxon>
        <taxon>Hexapoda</taxon>
        <taxon>Insecta</taxon>
        <taxon>Pterygota</taxon>
        <taxon>Neoptera</taxon>
        <taxon>Endopterygota</taxon>
        <taxon>Lepidoptera</taxon>
        <taxon>Glossata</taxon>
        <taxon>Ditrysia</taxon>
        <taxon>Papilionoidea</taxon>
        <taxon>Nymphalidae</taxon>
        <taxon>Nymphalinae</taxon>
        <taxon>Euphydryas</taxon>
    </lineage>
</organism>
<dbReference type="Gene3D" id="1.20.58.60">
    <property type="match status" value="2"/>
</dbReference>
<feature type="compositionally biased region" description="Low complexity" evidence="2">
    <location>
        <begin position="302"/>
        <end position="327"/>
    </location>
</feature>
<feature type="compositionally biased region" description="Basic and acidic residues" evidence="2">
    <location>
        <begin position="1338"/>
        <end position="1349"/>
    </location>
</feature>
<feature type="region of interest" description="Disordered" evidence="2">
    <location>
        <begin position="613"/>
        <end position="673"/>
    </location>
</feature>
<feature type="coiled-coil region" evidence="1">
    <location>
        <begin position="1270"/>
        <end position="1297"/>
    </location>
</feature>
<sequence length="1363" mass="153570">MDVILNIYLQRFYRTLSEIKSEVESIIKTGRKMVEEKAVPEPQEFSKKIDMLKELYNKLGAHVTESKTKLETALLTAREIQNDLQSLTSWLQGLGNVGKQTLELEMSRMEAIKDKLNANYVEFAKNCDPVYLESLREQIDDINSRWDNLKRHGLGKKETEIESLQRYLNDIDQELESPETMSAAKLKLLKTEIRAKAAEVQAIDNKALLKQWERILEKITAATVPDDKETTVVEYENVTDTIKRRLESPVNSPETEKPEFKKSRIPLALKSPVPIKKEVKEGGNRSRGSSLERRNRKAGSPMTDSVTSTMSTDSIEGSISIMGSMPSTPETPRKDSSTFNLLHDSDLFTQISKNKIEPQSPVQAKTTKPDPCHVVEVKEHEIVKSTVSPVEPMEIYPSDTVETVVEFIPQTVETVEIIDDTEESIGESDEEKHESRRNSVDLGSEPKTFFVEVKTLEQRMKPTLGILKRRSGSTEERSKVMKVTLDVPDLIPTSEKDPDVSMRTPPPTPLEGVEATECPLLHDLAQRQKEAQKNLLRDEINEYLILDEVPKDQAALPEPSATVTLATDELEDKSSKKGVESKESTPEALKSQSFNSDADEVIYSEVEEMPQVRLSSASEFDVKEPLSTSTPIKEDKSKKQVHVVAMSPKPSQDDDQEEVPPSPKSRVSASPLFGFKTSKEKTITNEKYQRTDDYAQVSDVSEISQEAGDASSSELRRRFPAACDEELERFEAAAERMARRMHVMLLTVGGVASERDPAKRLEILKNQLGAVAPDAAALISRGDSLVYTKHKENPQLAEYLQTHFQDKLRNKWSIVMSEIETKRNAALKAEDDIKELNTLIESMQKWGKDFEVKIKNGGDGVKEELIDRENDLERIQDLCRELRVQRVTFPERAASDVNAMFNRIRDAYEATIPKKDRKKMESNEARNGEFVTRANRAREAVATILANLRSPPLNGKDYDDFPLQEDALARIKSSMEEVETNVEEIENSYSWASRKTASEQVKRVRDKLRSEWTALVEAYKERHDRWSRCQSSWAALYAALEKGGEALDALERDLDAVAGGSVSQQQLDDLEKQVRARQREANEISALGRVVLRSCGGALAGAVREQLDAHQLRARHATRHRFAEVTKNSTVTGSATGVAAENALRSVRELLLTTSANPSDHTSLAIRLSLVKAREEELGRAIREAETQLRAHDAPDSQEARRLRTVRDELEKAQTSLSAHGEYVKSKLTALGKYTTRLDAALAWAMETRARLALADNLPTATPPDLDTIIKDKETEIREVLENYNNIERECVAAKQTVSPEVRERVLKLKEDWSFIRDSSRKPQDEVPVRASSTPRASIERQVDSEKSESQLGEFFWLRVAVT</sequence>
<feature type="compositionally biased region" description="Acidic residues" evidence="2">
    <location>
        <begin position="418"/>
        <end position="429"/>
    </location>
</feature>
<feature type="compositionally biased region" description="Basic and acidic residues" evidence="2">
    <location>
        <begin position="430"/>
        <end position="439"/>
    </location>
</feature>
<evidence type="ECO:0008006" key="5">
    <source>
        <dbReference type="Google" id="ProtNLM"/>
    </source>
</evidence>
<protein>
    <recommendedName>
        <fullName evidence="5">Dystrophin</fullName>
    </recommendedName>
</protein>
<keyword evidence="4" id="KW-1185">Reference proteome</keyword>
<feature type="region of interest" description="Disordered" evidence="2">
    <location>
        <begin position="563"/>
        <end position="597"/>
    </location>
</feature>
<name>A0AAU9U8Z7_EUPED</name>
<feature type="compositionally biased region" description="Basic and acidic residues" evidence="2">
    <location>
        <begin position="275"/>
        <end position="284"/>
    </location>
</feature>
<feature type="compositionally biased region" description="Basic and acidic residues" evidence="2">
    <location>
        <begin position="572"/>
        <end position="585"/>
    </location>
</feature>
<dbReference type="EMBL" id="CAKOGL010000015">
    <property type="protein sequence ID" value="CAH2095531.1"/>
    <property type="molecule type" value="Genomic_DNA"/>
</dbReference>
<comment type="caution">
    <text evidence="3">The sequence shown here is derived from an EMBL/GenBank/DDBJ whole genome shotgun (WGS) entry which is preliminary data.</text>
</comment>
<keyword evidence="1" id="KW-0175">Coiled coil</keyword>
<evidence type="ECO:0000256" key="1">
    <source>
        <dbReference type="SAM" id="Coils"/>
    </source>
</evidence>
<feature type="region of interest" description="Disordered" evidence="2">
    <location>
        <begin position="418"/>
        <end position="441"/>
    </location>
</feature>
<evidence type="ECO:0000256" key="2">
    <source>
        <dbReference type="SAM" id="MobiDB-lite"/>
    </source>
</evidence>
<gene>
    <name evidence="3" type="ORF">EEDITHA_LOCUS10972</name>
</gene>
<evidence type="ECO:0000313" key="3">
    <source>
        <dbReference type="EMBL" id="CAH2095531.1"/>
    </source>
</evidence>